<comment type="caution">
    <text evidence="1">The sequence shown here is derived from an EMBL/GenBank/DDBJ whole genome shotgun (WGS) entry which is preliminary data.</text>
</comment>
<organism evidence="1">
    <name type="scientific">marine sediment metagenome</name>
    <dbReference type="NCBI Taxonomy" id="412755"/>
    <lineage>
        <taxon>unclassified sequences</taxon>
        <taxon>metagenomes</taxon>
        <taxon>ecological metagenomes</taxon>
    </lineage>
</organism>
<dbReference type="AlphaFoldDB" id="A0A0F9E266"/>
<sequence>MVSEMISKHHTHSQHMAFTLETGGIHTIRELINRDRVSSGKRVDGFVLYHIEMVACAVSGIYATLRIDGRVLAETAYSSPMSLMEPFPLEGDEQITVAAVPGVDIPIMVFSGTCFWNWPGTKR</sequence>
<proteinExistence type="predicted"/>
<reference evidence="1" key="1">
    <citation type="journal article" date="2015" name="Nature">
        <title>Complex archaea that bridge the gap between prokaryotes and eukaryotes.</title>
        <authorList>
            <person name="Spang A."/>
            <person name="Saw J.H."/>
            <person name="Jorgensen S.L."/>
            <person name="Zaremba-Niedzwiedzka K."/>
            <person name="Martijn J."/>
            <person name="Lind A.E."/>
            <person name="van Eijk R."/>
            <person name="Schleper C."/>
            <person name="Guy L."/>
            <person name="Ettema T.J."/>
        </authorList>
    </citation>
    <scope>NUCLEOTIDE SEQUENCE</scope>
</reference>
<gene>
    <name evidence="1" type="ORF">LCGC14_2128460</name>
</gene>
<evidence type="ECO:0000313" key="1">
    <source>
        <dbReference type="EMBL" id="KKL68089.1"/>
    </source>
</evidence>
<name>A0A0F9E266_9ZZZZ</name>
<accession>A0A0F9E266</accession>
<protein>
    <submittedName>
        <fullName evidence="1">Uncharacterized protein</fullName>
    </submittedName>
</protein>
<dbReference type="EMBL" id="LAZR01026642">
    <property type="protein sequence ID" value="KKL68089.1"/>
    <property type="molecule type" value="Genomic_DNA"/>
</dbReference>